<sequence length="63" mass="7221">MTDTPADNLEPERFPAPAPVDPPARPSWSSDELLGTADEVLIQHGEEFYRLRRTRRGKLILYK</sequence>
<dbReference type="KEGG" id="lcre:Pla8534_17730"/>
<reference evidence="2 3" key="1">
    <citation type="submission" date="2019-02" db="EMBL/GenBank/DDBJ databases">
        <title>Deep-cultivation of Planctomycetes and their phenomic and genomic characterization uncovers novel biology.</title>
        <authorList>
            <person name="Wiegand S."/>
            <person name="Jogler M."/>
            <person name="Boedeker C."/>
            <person name="Pinto D."/>
            <person name="Vollmers J."/>
            <person name="Rivas-Marin E."/>
            <person name="Kohn T."/>
            <person name="Peeters S.H."/>
            <person name="Heuer A."/>
            <person name="Rast P."/>
            <person name="Oberbeckmann S."/>
            <person name="Bunk B."/>
            <person name="Jeske O."/>
            <person name="Meyerdierks A."/>
            <person name="Storesund J.E."/>
            <person name="Kallscheuer N."/>
            <person name="Luecker S."/>
            <person name="Lage O.M."/>
            <person name="Pohl T."/>
            <person name="Merkel B.J."/>
            <person name="Hornburger P."/>
            <person name="Mueller R.-W."/>
            <person name="Bruemmer F."/>
            <person name="Labrenz M."/>
            <person name="Spormann A.M."/>
            <person name="Op den Camp H."/>
            <person name="Overmann J."/>
            <person name="Amann R."/>
            <person name="Jetten M.S.M."/>
            <person name="Mascher T."/>
            <person name="Medema M.H."/>
            <person name="Devos D.P."/>
            <person name="Kaster A.-K."/>
            <person name="Ovreas L."/>
            <person name="Rohde M."/>
            <person name="Galperin M.Y."/>
            <person name="Jogler C."/>
        </authorList>
    </citation>
    <scope>NUCLEOTIDE SEQUENCE [LARGE SCALE GENOMIC DNA]</scope>
    <source>
        <strain evidence="2 3">Pla85_3_4</strain>
    </source>
</reference>
<accession>A0A518DQ80</accession>
<gene>
    <name evidence="2" type="ORF">Pla8534_17730</name>
</gene>
<organism evidence="2 3">
    <name type="scientific">Lignipirellula cremea</name>
    <dbReference type="NCBI Taxonomy" id="2528010"/>
    <lineage>
        <taxon>Bacteria</taxon>
        <taxon>Pseudomonadati</taxon>
        <taxon>Planctomycetota</taxon>
        <taxon>Planctomycetia</taxon>
        <taxon>Pirellulales</taxon>
        <taxon>Pirellulaceae</taxon>
        <taxon>Lignipirellula</taxon>
    </lineage>
</organism>
<evidence type="ECO:0000313" key="2">
    <source>
        <dbReference type="EMBL" id="QDU93987.1"/>
    </source>
</evidence>
<protein>
    <recommendedName>
        <fullName evidence="4">Hemin uptake protein hemP</fullName>
    </recommendedName>
</protein>
<name>A0A518DQ80_9BACT</name>
<dbReference type="Proteomes" id="UP000317648">
    <property type="component" value="Chromosome"/>
</dbReference>
<evidence type="ECO:0000256" key="1">
    <source>
        <dbReference type="SAM" id="MobiDB-lite"/>
    </source>
</evidence>
<dbReference type="AlphaFoldDB" id="A0A518DQ80"/>
<dbReference type="Pfam" id="PF10636">
    <property type="entry name" value="hemP"/>
    <property type="match status" value="1"/>
</dbReference>
<evidence type="ECO:0008006" key="4">
    <source>
        <dbReference type="Google" id="ProtNLM"/>
    </source>
</evidence>
<proteinExistence type="predicted"/>
<feature type="compositionally biased region" description="Pro residues" evidence="1">
    <location>
        <begin position="14"/>
        <end position="25"/>
    </location>
</feature>
<dbReference type="Gene3D" id="2.10.70.10">
    <property type="entry name" value="Complement Module, domain 1"/>
    <property type="match status" value="1"/>
</dbReference>
<dbReference type="EMBL" id="CP036433">
    <property type="protein sequence ID" value="QDU93987.1"/>
    <property type="molecule type" value="Genomic_DNA"/>
</dbReference>
<evidence type="ECO:0000313" key="3">
    <source>
        <dbReference type="Proteomes" id="UP000317648"/>
    </source>
</evidence>
<dbReference type="OrthoDB" id="290460at2"/>
<feature type="region of interest" description="Disordered" evidence="1">
    <location>
        <begin position="1"/>
        <end position="28"/>
    </location>
</feature>
<dbReference type="RefSeq" id="WP_145051645.1">
    <property type="nucleotide sequence ID" value="NZ_CP036433.1"/>
</dbReference>
<keyword evidence="3" id="KW-1185">Reference proteome</keyword>
<dbReference type="InterPro" id="IPR019600">
    <property type="entry name" value="Hemin_uptake_protein_HemP"/>
</dbReference>